<gene>
    <name evidence="1" type="ORF">BD289DRAFT_177577</name>
</gene>
<accession>A0A2T2ZTI4</accession>
<dbReference type="Proteomes" id="UP000241462">
    <property type="component" value="Unassembled WGS sequence"/>
</dbReference>
<dbReference type="AlphaFoldDB" id="A0A2T2ZTI4"/>
<sequence>MLSFYLVVGFCRLHLPDMLDVLRALYDHHRAEGIGRMHIANSENWLAWLLVGVERRHRIAAAAAAAAAMPLIETNPSLCLARGCVGLFLIDMVHAWPQSICAAEKPGYHQARCGPPSMVWLSLPPGWEEKRVRNSKIWPREQDSEMKVGPSHVESAAKLAVFACVYVWVAFRSLAAGQ</sequence>
<protein>
    <submittedName>
        <fullName evidence="1">Uncharacterized protein</fullName>
    </submittedName>
</protein>
<dbReference type="InParanoid" id="A0A2T2ZTI4"/>
<proteinExistence type="predicted"/>
<name>A0A2T2ZTI4_9PEZI</name>
<evidence type="ECO:0000313" key="1">
    <source>
        <dbReference type="EMBL" id="PSR76238.1"/>
    </source>
</evidence>
<dbReference type="EMBL" id="KZ678720">
    <property type="protein sequence ID" value="PSR76238.1"/>
    <property type="molecule type" value="Genomic_DNA"/>
</dbReference>
<organism evidence="1 2">
    <name type="scientific">Coniella lustricola</name>
    <dbReference type="NCBI Taxonomy" id="2025994"/>
    <lineage>
        <taxon>Eukaryota</taxon>
        <taxon>Fungi</taxon>
        <taxon>Dikarya</taxon>
        <taxon>Ascomycota</taxon>
        <taxon>Pezizomycotina</taxon>
        <taxon>Sordariomycetes</taxon>
        <taxon>Sordariomycetidae</taxon>
        <taxon>Diaporthales</taxon>
        <taxon>Schizoparmaceae</taxon>
        <taxon>Coniella</taxon>
    </lineage>
</organism>
<reference evidence="1 2" key="1">
    <citation type="journal article" date="2018" name="Mycol. Prog.">
        <title>Coniella lustricola, a new species from submerged detritus.</title>
        <authorList>
            <person name="Raudabaugh D.B."/>
            <person name="Iturriaga T."/>
            <person name="Carver A."/>
            <person name="Mondo S."/>
            <person name="Pangilinan J."/>
            <person name="Lipzen A."/>
            <person name="He G."/>
            <person name="Amirebrahimi M."/>
            <person name="Grigoriev I.V."/>
            <person name="Miller A.N."/>
        </authorList>
    </citation>
    <scope>NUCLEOTIDE SEQUENCE [LARGE SCALE GENOMIC DNA]</scope>
    <source>
        <strain evidence="1 2">B22-T-1</strain>
    </source>
</reference>
<keyword evidence="2" id="KW-1185">Reference proteome</keyword>
<evidence type="ECO:0000313" key="2">
    <source>
        <dbReference type="Proteomes" id="UP000241462"/>
    </source>
</evidence>